<dbReference type="RefSeq" id="WP_129605804.1">
    <property type="nucleotide sequence ID" value="NZ_SBLB01000010.1"/>
</dbReference>
<evidence type="ECO:0000259" key="1">
    <source>
        <dbReference type="Pfam" id="PF13575"/>
    </source>
</evidence>
<dbReference type="AlphaFoldDB" id="A0A4Q2UD42"/>
<sequence length="516" mass="60054">MNNQNKYLSENELEEIPFIHIILPYTENFLQEIEKNRVSAELIKKLNLTLLRELSAIAEVTLQEELTIFVNNGFIHYQDFVKKTSLILESKYPVLDNILKTLAKNYSTYINNIFSNFYKDFSLIVDHFFITLDKSKAVITDIDTNLGDGHSGESTALITLADDSKLIYKPRNIDTTNSYNFFIDWVNKKLKTNLKTFKSLSFESYGWLEYITNDEVNTSEELHEYYHKAGILLAVAFLLGSKDCHYENIIASGQNPVIIDHETIVQPFLSKQSIRTWDDQHKVAPFSVLESMLIANQNTGVPSEYTGYGIKGNCEAMDFEKKVINPNTISAKRVTRFVFRKLIKNNIPIQNNCFVFASDHKKYFIEGFSAAYDMFMNSKEQLLSSESPILRFNDQKVRYVWRPTFVYSKILNYMRGPVFMTSFEVYKSKLYELMSKAYKGKNLETYKVILECEIKQLLSGDIPLFHLNSSDLHFEEDKALKIFKYNCIENIKYRASLLSTYHKKEQLEYITQWLSA</sequence>
<gene>
    <name evidence="2" type="primary">lanM</name>
    <name evidence="2" type="ORF">EQG79_26870</name>
</gene>
<reference evidence="2 3" key="1">
    <citation type="submission" date="2019-01" db="EMBL/GenBank/DDBJ databases">
        <title>Spirosoma flava sp. nov., a propanil-degrading bacterium isolated from herbicide-contaminated soil.</title>
        <authorList>
            <person name="Zhang L."/>
            <person name="Jiang J.-D."/>
        </authorList>
    </citation>
    <scope>NUCLEOTIDE SEQUENCE [LARGE SCALE GENOMIC DNA]</scope>
    <source>
        <strain evidence="2 3">TY50</strain>
    </source>
</reference>
<dbReference type="Proteomes" id="UP000290407">
    <property type="component" value="Unassembled WGS sequence"/>
</dbReference>
<dbReference type="Pfam" id="PF13575">
    <property type="entry name" value="DUF4135"/>
    <property type="match status" value="1"/>
</dbReference>
<accession>A0A4Q2UD42</accession>
<dbReference type="InterPro" id="IPR025410">
    <property type="entry name" value="Lant_dehyd"/>
</dbReference>
<organism evidence="2 3">
    <name type="scientific">Spirosoma sordidisoli</name>
    <dbReference type="NCBI Taxonomy" id="2502893"/>
    <lineage>
        <taxon>Bacteria</taxon>
        <taxon>Pseudomonadati</taxon>
        <taxon>Bacteroidota</taxon>
        <taxon>Cytophagia</taxon>
        <taxon>Cytophagales</taxon>
        <taxon>Cytophagaceae</taxon>
        <taxon>Spirosoma</taxon>
    </lineage>
</organism>
<protein>
    <submittedName>
        <fullName evidence="2">Type 2 lantipeptide synthetase LanM</fullName>
    </submittedName>
</protein>
<comment type="caution">
    <text evidence="2">The sequence shown here is derived from an EMBL/GenBank/DDBJ whole genome shotgun (WGS) entry which is preliminary data.</text>
</comment>
<feature type="domain" description="Lantibiotic biosynthesis protein dehydration" evidence="1">
    <location>
        <begin position="92"/>
        <end position="467"/>
    </location>
</feature>
<evidence type="ECO:0000313" key="3">
    <source>
        <dbReference type="Proteomes" id="UP000290407"/>
    </source>
</evidence>
<dbReference type="InterPro" id="IPR017146">
    <property type="entry name" value="Lanti_2_LanM"/>
</dbReference>
<keyword evidence="3" id="KW-1185">Reference proteome</keyword>
<dbReference type="EMBL" id="SBLB01000010">
    <property type="protein sequence ID" value="RYC66997.1"/>
    <property type="molecule type" value="Genomic_DNA"/>
</dbReference>
<dbReference type="NCBIfam" id="TIGR03897">
    <property type="entry name" value="lanti_2_LanM"/>
    <property type="match status" value="1"/>
</dbReference>
<proteinExistence type="predicted"/>
<name>A0A4Q2UD42_9BACT</name>
<evidence type="ECO:0000313" key="2">
    <source>
        <dbReference type="EMBL" id="RYC66997.1"/>
    </source>
</evidence>